<dbReference type="InterPro" id="IPR036396">
    <property type="entry name" value="Cyt_P450_sf"/>
</dbReference>
<evidence type="ECO:0000256" key="6">
    <source>
        <dbReference type="ARBA" id="ARBA00023033"/>
    </source>
</evidence>
<dbReference type="InterPro" id="IPR002974">
    <property type="entry name" value="Cyt_P450_E_CYP52_ascomycetes"/>
</dbReference>
<comment type="similarity">
    <text evidence="2 7">Belongs to the cytochrome P450 family.</text>
</comment>
<dbReference type="Proteomes" id="UP001147760">
    <property type="component" value="Unassembled WGS sequence"/>
</dbReference>
<dbReference type="Pfam" id="PF00067">
    <property type="entry name" value="p450"/>
    <property type="match status" value="2"/>
</dbReference>
<keyword evidence="5 7" id="KW-0408">Iron</keyword>
<comment type="caution">
    <text evidence="8">The sequence shown here is derived from an EMBL/GenBank/DDBJ whole genome shotgun (WGS) entry which is preliminary data.</text>
</comment>
<dbReference type="InterPro" id="IPR047146">
    <property type="entry name" value="Cyt_P450_E_CYP52_fungi"/>
</dbReference>
<evidence type="ECO:0000256" key="5">
    <source>
        <dbReference type="ARBA" id="ARBA00023004"/>
    </source>
</evidence>
<keyword evidence="4 7" id="KW-0560">Oxidoreductase</keyword>
<evidence type="ECO:0008006" key="10">
    <source>
        <dbReference type="Google" id="ProtNLM"/>
    </source>
</evidence>
<dbReference type="Gene3D" id="1.10.630.10">
    <property type="entry name" value="Cytochrome P450"/>
    <property type="match status" value="1"/>
</dbReference>
<keyword evidence="9" id="KW-1185">Reference proteome</keyword>
<dbReference type="GO" id="GO:0005506">
    <property type="term" value="F:iron ion binding"/>
    <property type="evidence" value="ECO:0007669"/>
    <property type="project" value="InterPro"/>
</dbReference>
<dbReference type="PRINTS" id="PR01239">
    <property type="entry name" value="EP450IICYP52"/>
</dbReference>
<proteinExistence type="inferred from homology"/>
<dbReference type="AlphaFoldDB" id="A0A9W9WRU3"/>
<dbReference type="PROSITE" id="PS00086">
    <property type="entry name" value="CYTOCHROME_P450"/>
    <property type="match status" value="1"/>
</dbReference>
<organism evidence="8 9">
    <name type="scientific">Penicillium desertorum</name>
    <dbReference type="NCBI Taxonomy" id="1303715"/>
    <lineage>
        <taxon>Eukaryota</taxon>
        <taxon>Fungi</taxon>
        <taxon>Dikarya</taxon>
        <taxon>Ascomycota</taxon>
        <taxon>Pezizomycotina</taxon>
        <taxon>Eurotiomycetes</taxon>
        <taxon>Eurotiomycetidae</taxon>
        <taxon>Eurotiales</taxon>
        <taxon>Aspergillaceae</taxon>
        <taxon>Penicillium</taxon>
    </lineage>
</organism>
<comment type="cofactor">
    <cofactor evidence="1">
        <name>heme</name>
        <dbReference type="ChEBI" id="CHEBI:30413"/>
    </cofactor>
</comment>
<dbReference type="GO" id="GO:0043386">
    <property type="term" value="P:mycotoxin biosynthetic process"/>
    <property type="evidence" value="ECO:0007669"/>
    <property type="project" value="UniProtKB-ARBA"/>
</dbReference>
<dbReference type="EMBL" id="JAPWDO010000004">
    <property type="protein sequence ID" value="KAJ5472376.1"/>
    <property type="molecule type" value="Genomic_DNA"/>
</dbReference>
<name>A0A9W9WRU3_9EURO</name>
<gene>
    <name evidence="8" type="ORF">N7530_006377</name>
</gene>
<dbReference type="PANTHER" id="PTHR24287">
    <property type="entry name" value="P450, PUTATIVE (EUROFUNG)-RELATED"/>
    <property type="match status" value="1"/>
</dbReference>
<reference evidence="8" key="1">
    <citation type="submission" date="2022-12" db="EMBL/GenBank/DDBJ databases">
        <authorList>
            <person name="Petersen C."/>
        </authorList>
    </citation>
    <scope>NUCLEOTIDE SEQUENCE</scope>
    <source>
        <strain evidence="8">IBT 17660</strain>
    </source>
</reference>
<evidence type="ECO:0000256" key="2">
    <source>
        <dbReference type="ARBA" id="ARBA00010617"/>
    </source>
</evidence>
<protein>
    <recommendedName>
        <fullName evidence="10">N-alkane-inducible cytochrome P450</fullName>
    </recommendedName>
</protein>
<keyword evidence="6 7" id="KW-0503">Monooxygenase</keyword>
<dbReference type="SUPFAM" id="SSF48264">
    <property type="entry name" value="Cytochrome P450"/>
    <property type="match status" value="1"/>
</dbReference>
<dbReference type="GO" id="GO:0020037">
    <property type="term" value="F:heme binding"/>
    <property type="evidence" value="ECO:0007669"/>
    <property type="project" value="InterPro"/>
</dbReference>
<evidence type="ECO:0000256" key="4">
    <source>
        <dbReference type="ARBA" id="ARBA00023002"/>
    </source>
</evidence>
<dbReference type="InterPro" id="IPR001128">
    <property type="entry name" value="Cyt_P450"/>
</dbReference>
<dbReference type="CDD" id="cd11063">
    <property type="entry name" value="CYP52"/>
    <property type="match status" value="1"/>
</dbReference>
<dbReference type="InterPro" id="IPR017972">
    <property type="entry name" value="Cyt_P450_CS"/>
</dbReference>
<keyword evidence="3 7" id="KW-0479">Metal-binding</keyword>
<reference evidence="8" key="2">
    <citation type="journal article" date="2023" name="IMA Fungus">
        <title>Comparative genomic study of the Penicillium genus elucidates a diverse pangenome and 15 lateral gene transfer events.</title>
        <authorList>
            <person name="Petersen C."/>
            <person name="Sorensen T."/>
            <person name="Nielsen M.R."/>
            <person name="Sondergaard T.E."/>
            <person name="Sorensen J.L."/>
            <person name="Fitzpatrick D.A."/>
            <person name="Frisvad J.C."/>
            <person name="Nielsen K.L."/>
        </authorList>
    </citation>
    <scope>NUCLEOTIDE SEQUENCE</scope>
    <source>
        <strain evidence="8">IBT 17660</strain>
    </source>
</reference>
<evidence type="ECO:0000256" key="3">
    <source>
        <dbReference type="ARBA" id="ARBA00022723"/>
    </source>
</evidence>
<evidence type="ECO:0000313" key="8">
    <source>
        <dbReference type="EMBL" id="KAJ5472376.1"/>
    </source>
</evidence>
<evidence type="ECO:0000313" key="9">
    <source>
        <dbReference type="Proteomes" id="UP001147760"/>
    </source>
</evidence>
<sequence length="560" mass="64983">MIVKYLIWLVILFTIGRLCYRAFTKFRSYRNDSIWGSQMGCELPLELPKKWPFGLDRIKDLWETNAEGRLLAYLCEIAEDYEPQNNLSQYLLFGPRAFHVLHPKNLEAVLSKNFKDYGFGVRPQIFAPLLGNGIFTQEGSEWQHSRELLHKQFKNVQSQNFGQFREHVDNLIGRLPLSGEVDLQPLFFDLTMDIATALLFGRSVYTLRAGIDQHQKNRLFAESFNIAQEGLAKRFRIAPWHNLYNTQAFQKACDEIHRFVEQYIMDLDLETVDGNEEKRYGFIKQIAKESCLETAENNKAKRRGPSEHDINESKKMKDIRDQLLNVLLAGRDTTACCLSWTLYVSHRQRYLRRFPLSADYTLPMPSRLLVRHAGVMERLRKEISSVMGNESIPSREQIKRIRYLDYVIKESLRLYPPVPLNNREAVETTLLPTGGGPEGDKPILVRKGELVVYSQYVNSRKKNIYGPDACEFRPERWETGELDNIGWAYFPFSRGPRQCLGEEFARMEISYTIVRMLQTFSQIILPSGEPNQPVGTERQRLTLVLSSADGCRVEVLRARY</sequence>
<dbReference type="PRINTS" id="PR00385">
    <property type="entry name" value="P450"/>
</dbReference>
<dbReference type="OrthoDB" id="1470350at2759"/>
<evidence type="ECO:0000256" key="7">
    <source>
        <dbReference type="RuleBase" id="RU000461"/>
    </source>
</evidence>
<accession>A0A9W9WRU3</accession>
<dbReference type="PANTHER" id="PTHR24287:SF18">
    <property type="entry name" value="CYTOCHROME P450 MONOOXYGENASE APDE-RELATED"/>
    <property type="match status" value="1"/>
</dbReference>
<keyword evidence="7" id="KW-0349">Heme</keyword>
<evidence type="ECO:0000256" key="1">
    <source>
        <dbReference type="ARBA" id="ARBA00001971"/>
    </source>
</evidence>
<dbReference type="GO" id="GO:0016712">
    <property type="term" value="F:oxidoreductase activity, acting on paired donors, with incorporation or reduction of molecular oxygen, reduced flavin or flavoprotein as one donor, and incorporation of one atom of oxygen"/>
    <property type="evidence" value="ECO:0007669"/>
    <property type="project" value="InterPro"/>
</dbReference>